<feature type="compositionally biased region" description="Low complexity" evidence="1">
    <location>
        <begin position="96"/>
        <end position="108"/>
    </location>
</feature>
<feature type="non-terminal residue" evidence="2">
    <location>
        <position position="241"/>
    </location>
</feature>
<comment type="caution">
    <text evidence="2">The sequence shown here is derived from an EMBL/GenBank/DDBJ whole genome shotgun (WGS) entry which is preliminary data.</text>
</comment>
<evidence type="ECO:0000313" key="2">
    <source>
        <dbReference type="EMBL" id="KAH0551114.1"/>
    </source>
</evidence>
<feature type="compositionally biased region" description="Basic and acidic residues" evidence="1">
    <location>
        <begin position="10"/>
        <end position="34"/>
    </location>
</feature>
<protein>
    <submittedName>
        <fullName evidence="2">Uncharacterized protein</fullName>
    </submittedName>
</protein>
<feature type="region of interest" description="Disordered" evidence="1">
    <location>
        <begin position="124"/>
        <end position="156"/>
    </location>
</feature>
<sequence length="241" mass="25452">MPHVPPRALARGEEEHDDSEYKTVLRAERERDVKLSASPVPDRGVFGEPTIEPAQTVFQHDRDYQSSLSDASEGSSGSHSCLEDDDVSGPISPTSTAATAEEAEAEAAAAAGVAAVDMASMERDTTAVSGGNDDFDGLEECEPFDSGDFLPAENDDDDYYFDDVDDYYGGDILDDAADNDPKSKRAGIAAGSSSSGLSFLAAAGGFHGDIAVVISYAFVGKPKMVDIAPSPRSSNDERRWG</sequence>
<dbReference type="EMBL" id="JAGHQM010002188">
    <property type="protein sequence ID" value="KAH0551114.1"/>
    <property type="molecule type" value="Genomic_DNA"/>
</dbReference>
<name>A0A9P8L4T2_9PEZI</name>
<proteinExistence type="predicted"/>
<accession>A0A9P8L4T2</accession>
<keyword evidence="3" id="KW-1185">Reference proteome</keyword>
<evidence type="ECO:0000313" key="3">
    <source>
        <dbReference type="Proteomes" id="UP000750711"/>
    </source>
</evidence>
<feature type="compositionally biased region" description="Low complexity" evidence="1">
    <location>
        <begin position="66"/>
        <end position="80"/>
    </location>
</feature>
<reference evidence="2" key="1">
    <citation type="submission" date="2021-03" db="EMBL/GenBank/DDBJ databases">
        <title>Comparative genomics and phylogenomic investigation of the class Geoglossomycetes provide insights into ecological specialization and systematics.</title>
        <authorList>
            <person name="Melie T."/>
            <person name="Pirro S."/>
            <person name="Miller A.N."/>
            <person name="Quandt A."/>
        </authorList>
    </citation>
    <scope>NUCLEOTIDE SEQUENCE</scope>
    <source>
        <strain evidence="2">CAQ_001_2017</strain>
    </source>
</reference>
<feature type="region of interest" description="Disordered" evidence="1">
    <location>
        <begin position="1"/>
        <end position="108"/>
    </location>
</feature>
<evidence type="ECO:0000256" key="1">
    <source>
        <dbReference type="SAM" id="MobiDB-lite"/>
    </source>
</evidence>
<feature type="region of interest" description="Disordered" evidence="1">
    <location>
        <begin position="171"/>
        <end position="193"/>
    </location>
</feature>
<dbReference type="AlphaFoldDB" id="A0A9P8L4T2"/>
<organism evidence="2 3">
    <name type="scientific">Trichoglossum hirsutum</name>
    <dbReference type="NCBI Taxonomy" id="265104"/>
    <lineage>
        <taxon>Eukaryota</taxon>
        <taxon>Fungi</taxon>
        <taxon>Dikarya</taxon>
        <taxon>Ascomycota</taxon>
        <taxon>Pezizomycotina</taxon>
        <taxon>Geoglossomycetes</taxon>
        <taxon>Geoglossales</taxon>
        <taxon>Geoglossaceae</taxon>
        <taxon>Trichoglossum</taxon>
    </lineage>
</organism>
<feature type="compositionally biased region" description="Acidic residues" evidence="1">
    <location>
        <begin position="133"/>
        <end position="145"/>
    </location>
</feature>
<dbReference type="Proteomes" id="UP000750711">
    <property type="component" value="Unassembled WGS sequence"/>
</dbReference>
<gene>
    <name evidence="2" type="ORF">GP486_007540</name>
</gene>